<evidence type="ECO:0000313" key="2">
    <source>
        <dbReference type="Proteomes" id="UP000509367"/>
    </source>
</evidence>
<reference evidence="1 2" key="1">
    <citation type="submission" date="2020-06" db="EMBL/GenBank/DDBJ databases">
        <title>Oricola thermophila sp. nov. isolated from a tidal sediments.</title>
        <authorList>
            <person name="Kwon K.K."/>
            <person name="Yang S.-H."/>
            <person name="Park M.-J."/>
        </authorList>
    </citation>
    <scope>NUCLEOTIDE SEQUENCE [LARGE SCALE GENOMIC DNA]</scope>
    <source>
        <strain evidence="1 2">MEBiC13590</strain>
    </source>
</reference>
<dbReference type="RefSeq" id="WP_175275658.1">
    <property type="nucleotide sequence ID" value="NZ_CP054836.1"/>
</dbReference>
<gene>
    <name evidence="1" type="ORF">HTY61_04420</name>
</gene>
<dbReference type="KEGG" id="orm:HTY61_04420"/>
<evidence type="ECO:0000313" key="1">
    <source>
        <dbReference type="EMBL" id="QKV17761.1"/>
    </source>
</evidence>
<name>A0A6N1V9T1_9HYPH</name>
<dbReference type="EMBL" id="CP054836">
    <property type="protein sequence ID" value="QKV17761.1"/>
    <property type="molecule type" value="Genomic_DNA"/>
</dbReference>
<proteinExistence type="predicted"/>
<protein>
    <submittedName>
        <fullName evidence="1">Uncharacterized protein</fullName>
    </submittedName>
</protein>
<keyword evidence="2" id="KW-1185">Reference proteome</keyword>
<accession>A0A6N1V9T1</accession>
<sequence>MPVLIAIVAVGIVVVVLVVHLTGGSHTAKIANEDAAVERFLIDYPDVEVRQCFLSWDRRDAVLELEDGQVGLVHAVGVNFLTRLVKRGEMTARAGVSDESAVDLETGDVAWPRARMHFADSAMARTVVALFDKKVDTTDNKRAA</sequence>
<dbReference type="AlphaFoldDB" id="A0A6N1V9T1"/>
<dbReference type="Proteomes" id="UP000509367">
    <property type="component" value="Chromosome"/>
</dbReference>
<organism evidence="1 2">
    <name type="scientific">Oricola thermophila</name>
    <dbReference type="NCBI Taxonomy" id="2742145"/>
    <lineage>
        <taxon>Bacteria</taxon>
        <taxon>Pseudomonadati</taxon>
        <taxon>Pseudomonadota</taxon>
        <taxon>Alphaproteobacteria</taxon>
        <taxon>Hyphomicrobiales</taxon>
        <taxon>Ahrensiaceae</taxon>
        <taxon>Oricola</taxon>
    </lineage>
</organism>